<dbReference type="EMBL" id="CP048914">
    <property type="protein sequence ID" value="QMS85100.1"/>
    <property type="molecule type" value="Genomic_DNA"/>
</dbReference>
<dbReference type="InterPro" id="IPR056510">
    <property type="entry name" value="WapI"/>
</dbReference>
<accession>A0A7L7KQL1</accession>
<evidence type="ECO:0000313" key="2">
    <source>
        <dbReference type="Proteomes" id="UP000514720"/>
    </source>
</evidence>
<dbReference type="Proteomes" id="UP000514720">
    <property type="component" value="Chromosome"/>
</dbReference>
<organism evidence="1 2">
    <name type="scientific">Candidatus Xianfuyuplasma coldseepsis</name>
    <dbReference type="NCBI Taxonomy" id="2782163"/>
    <lineage>
        <taxon>Bacteria</taxon>
        <taxon>Bacillati</taxon>
        <taxon>Mycoplasmatota</taxon>
        <taxon>Mollicutes</taxon>
        <taxon>Candidatus Izemoplasmatales</taxon>
        <taxon>Candidatus Izemoplasmataceae</taxon>
        <taxon>Candidatus Xianfuyuplasma</taxon>
    </lineage>
</organism>
<protein>
    <submittedName>
        <fullName evidence="1">Uncharacterized protein</fullName>
    </submittedName>
</protein>
<name>A0A7L7KQL1_9MOLU</name>
<keyword evidence="2" id="KW-1185">Reference proteome</keyword>
<reference evidence="1 2" key="1">
    <citation type="submission" date="2020-02" db="EMBL/GenBank/DDBJ databases">
        <authorList>
            <person name="Zheng R.K."/>
            <person name="Sun C.M."/>
        </authorList>
    </citation>
    <scope>NUCLEOTIDE SEQUENCE [LARGE SCALE GENOMIC DNA]</scope>
    <source>
        <strain evidence="2">zrk13</strain>
    </source>
</reference>
<dbReference type="Pfam" id="PF24716">
    <property type="entry name" value="WapI"/>
    <property type="match status" value="1"/>
</dbReference>
<dbReference type="RefSeq" id="WP_258876871.1">
    <property type="nucleotide sequence ID" value="NZ_CP048914.1"/>
</dbReference>
<dbReference type="AlphaFoldDB" id="A0A7L7KQL1"/>
<sequence>MRFPTKPYILEFDIIGYEFPFNPDAHSSDNNWLITRYKLINPKDNTVIVDSEGSNLETRELQKFLNLLKIEQPFSLFTNEQVYKIELKQNKNNMKSMHITLWHYDKGEKMVILEITDEVHSNLISQLSQAVLKYPTR</sequence>
<evidence type="ECO:0000313" key="1">
    <source>
        <dbReference type="EMBL" id="QMS85100.1"/>
    </source>
</evidence>
<gene>
    <name evidence="1" type="ORF">G4Z02_04865</name>
</gene>
<proteinExistence type="predicted"/>
<dbReference type="KEGG" id="xcl:G4Z02_04865"/>